<reference evidence="2" key="1">
    <citation type="submission" date="2017-03" db="EMBL/GenBank/DDBJ databases">
        <title>Phytopthora megakarya and P. palmivora, two closely related causual agents of cacao black pod achieved similar genome size and gene model numbers by different mechanisms.</title>
        <authorList>
            <person name="Ali S."/>
            <person name="Shao J."/>
            <person name="Larry D.J."/>
            <person name="Kronmiller B."/>
            <person name="Shen D."/>
            <person name="Strem M.D."/>
            <person name="Melnick R.L."/>
            <person name="Guiltinan M.J."/>
            <person name="Tyler B.M."/>
            <person name="Meinhardt L.W."/>
            <person name="Bailey B.A."/>
        </authorList>
    </citation>
    <scope>NUCLEOTIDE SEQUENCE [LARGE SCALE GENOMIC DNA]</scope>
    <source>
        <strain evidence="2">zdho120</strain>
    </source>
</reference>
<accession>A0A225VJJ8</accession>
<comment type="caution">
    <text evidence="1">The sequence shown here is derived from an EMBL/GenBank/DDBJ whole genome shotgun (WGS) entry which is preliminary data.</text>
</comment>
<dbReference type="EMBL" id="NBNE01004702">
    <property type="protein sequence ID" value="OWZ04927.1"/>
    <property type="molecule type" value="Genomic_DNA"/>
</dbReference>
<evidence type="ECO:0000313" key="1">
    <source>
        <dbReference type="EMBL" id="OWZ04927.1"/>
    </source>
</evidence>
<dbReference type="Proteomes" id="UP000198211">
    <property type="component" value="Unassembled WGS sequence"/>
</dbReference>
<organism evidence="1 2">
    <name type="scientific">Phytophthora megakarya</name>
    <dbReference type="NCBI Taxonomy" id="4795"/>
    <lineage>
        <taxon>Eukaryota</taxon>
        <taxon>Sar</taxon>
        <taxon>Stramenopiles</taxon>
        <taxon>Oomycota</taxon>
        <taxon>Peronosporomycetes</taxon>
        <taxon>Peronosporales</taxon>
        <taxon>Peronosporaceae</taxon>
        <taxon>Phytophthora</taxon>
    </lineage>
</organism>
<evidence type="ECO:0000313" key="2">
    <source>
        <dbReference type="Proteomes" id="UP000198211"/>
    </source>
</evidence>
<proteinExistence type="predicted"/>
<keyword evidence="2" id="KW-1185">Reference proteome</keyword>
<gene>
    <name evidence="1" type="ORF">PHMEG_00023081</name>
</gene>
<sequence>MIALNTLAKRLVPIASKQMCIAYGDWSRRDGIKGHATGPVKGFAEALKKRATVISVDEYRKSKICSCCHQRLKQARLFTQVKRKADEVDIRAKARPFKKEVKEIEEMSWFHNPKLAGKKTVLMSNPNVLRCVYSRRIRTSTPRGTYWDCFGVG</sequence>
<name>A0A225VJJ8_9STRA</name>
<dbReference type="AlphaFoldDB" id="A0A225VJJ8"/>
<protein>
    <submittedName>
        <fullName evidence="1">Uncharacterized protein</fullName>
    </submittedName>
</protein>
<dbReference type="OrthoDB" id="119983at2759"/>